<organism evidence="2 3">
    <name type="scientific">Curtobacterium aurantiacum</name>
    <dbReference type="NCBI Taxonomy" id="3236919"/>
    <lineage>
        <taxon>Bacteria</taxon>
        <taxon>Bacillati</taxon>
        <taxon>Actinomycetota</taxon>
        <taxon>Actinomycetes</taxon>
        <taxon>Micrococcales</taxon>
        <taxon>Microbacteriaceae</taxon>
        <taxon>Curtobacterium</taxon>
    </lineage>
</organism>
<dbReference type="EMBL" id="JAHEWS010000015">
    <property type="protein sequence ID" value="MBT1588320.1"/>
    <property type="molecule type" value="Genomic_DNA"/>
</dbReference>
<dbReference type="RefSeq" id="WP_194628271.1">
    <property type="nucleotide sequence ID" value="NZ_JAHEWS010000015.1"/>
</dbReference>
<sequence length="59" mass="6110">MHDDEKNLQYVSIGIASAGFAVAGLALGMILRRPGIGAVVGTAVGLFWRSRAITSGIHS</sequence>
<name>A0ABS5VHZ4_9MICO</name>
<gene>
    <name evidence="2" type="ORF">KK097_10890</name>
</gene>
<keyword evidence="1" id="KW-0472">Membrane</keyword>
<reference evidence="2 3" key="1">
    <citation type="submission" date="2021-05" db="EMBL/GenBank/DDBJ databases">
        <title>Whole genome sequence of Curtobacterium flaccumfaciens pv. flaccumfaciens strain CFBP 8819.</title>
        <authorList>
            <person name="Osdaghi E."/>
            <person name="Taghouti G."/>
            <person name="Portier P."/>
            <person name="Fazliarab A."/>
            <person name="Taghavi S.M."/>
            <person name="Briand M."/>
            <person name="Le-Saux M."/>
            <person name="Jacques M.-A."/>
        </authorList>
    </citation>
    <scope>NUCLEOTIDE SEQUENCE [LARGE SCALE GENOMIC DNA]</scope>
    <source>
        <strain evidence="2 3">CFBP 8819</strain>
    </source>
</reference>
<proteinExistence type="predicted"/>
<keyword evidence="3" id="KW-1185">Reference proteome</keyword>
<comment type="caution">
    <text evidence="2">The sequence shown here is derived from an EMBL/GenBank/DDBJ whole genome shotgun (WGS) entry which is preliminary data.</text>
</comment>
<keyword evidence="1" id="KW-1133">Transmembrane helix</keyword>
<evidence type="ECO:0000313" key="3">
    <source>
        <dbReference type="Proteomes" id="UP001519641"/>
    </source>
</evidence>
<keyword evidence="1" id="KW-0812">Transmembrane</keyword>
<evidence type="ECO:0000313" key="2">
    <source>
        <dbReference type="EMBL" id="MBT1588320.1"/>
    </source>
</evidence>
<evidence type="ECO:0008006" key="4">
    <source>
        <dbReference type="Google" id="ProtNLM"/>
    </source>
</evidence>
<accession>A0ABS5VHZ4</accession>
<evidence type="ECO:0000256" key="1">
    <source>
        <dbReference type="SAM" id="Phobius"/>
    </source>
</evidence>
<dbReference type="Proteomes" id="UP001519641">
    <property type="component" value="Unassembled WGS sequence"/>
</dbReference>
<protein>
    <recommendedName>
        <fullName evidence="4">Glycine zipper family protein</fullName>
    </recommendedName>
</protein>
<feature type="transmembrane region" description="Helical" evidence="1">
    <location>
        <begin position="12"/>
        <end position="31"/>
    </location>
</feature>